<feature type="compositionally biased region" description="Low complexity" evidence="1">
    <location>
        <begin position="48"/>
        <end position="58"/>
    </location>
</feature>
<reference evidence="2 3" key="1">
    <citation type="submission" date="2019-05" db="EMBL/GenBank/DDBJ databases">
        <title>Emergence of the Ug99 lineage of the wheat stem rust pathogen through somatic hybridization.</title>
        <authorList>
            <person name="Li F."/>
            <person name="Upadhyaya N.M."/>
            <person name="Sperschneider J."/>
            <person name="Matny O."/>
            <person name="Nguyen-Phuc H."/>
            <person name="Mago R."/>
            <person name="Raley C."/>
            <person name="Miller M.E."/>
            <person name="Silverstein K.A.T."/>
            <person name="Henningsen E."/>
            <person name="Hirsch C.D."/>
            <person name="Visser B."/>
            <person name="Pretorius Z.A."/>
            <person name="Steffenson B.J."/>
            <person name="Schwessinger B."/>
            <person name="Dodds P.N."/>
            <person name="Figueroa M."/>
        </authorList>
    </citation>
    <scope>NUCLEOTIDE SEQUENCE [LARGE SCALE GENOMIC DNA]</scope>
    <source>
        <strain evidence="2">21-0</strain>
    </source>
</reference>
<dbReference type="GO" id="GO:0016301">
    <property type="term" value="F:kinase activity"/>
    <property type="evidence" value="ECO:0007669"/>
    <property type="project" value="UniProtKB-KW"/>
</dbReference>
<evidence type="ECO:0000313" key="2">
    <source>
        <dbReference type="EMBL" id="KAA1075732.1"/>
    </source>
</evidence>
<feature type="region of interest" description="Disordered" evidence="1">
    <location>
        <begin position="127"/>
        <end position="149"/>
    </location>
</feature>
<dbReference type="Proteomes" id="UP000324748">
    <property type="component" value="Unassembled WGS sequence"/>
</dbReference>
<dbReference type="AlphaFoldDB" id="A0A5B0MG93"/>
<organism evidence="2 3">
    <name type="scientific">Puccinia graminis f. sp. tritici</name>
    <dbReference type="NCBI Taxonomy" id="56615"/>
    <lineage>
        <taxon>Eukaryota</taxon>
        <taxon>Fungi</taxon>
        <taxon>Dikarya</taxon>
        <taxon>Basidiomycota</taxon>
        <taxon>Pucciniomycotina</taxon>
        <taxon>Pucciniomycetes</taxon>
        <taxon>Pucciniales</taxon>
        <taxon>Pucciniaceae</taxon>
        <taxon>Puccinia</taxon>
    </lineage>
</organism>
<keyword evidence="3" id="KW-1185">Reference proteome</keyword>
<proteinExistence type="predicted"/>
<feature type="region of interest" description="Disordered" evidence="1">
    <location>
        <begin position="13"/>
        <end position="60"/>
    </location>
</feature>
<dbReference type="OrthoDB" id="347657at2759"/>
<gene>
    <name evidence="2" type="primary">PKH3_2</name>
    <name evidence="2" type="ORF">PGT21_000711</name>
</gene>
<feature type="compositionally biased region" description="Pro residues" evidence="1">
    <location>
        <begin position="247"/>
        <end position="267"/>
    </location>
</feature>
<keyword evidence="2" id="KW-0808">Transferase</keyword>
<feature type="compositionally biased region" description="Polar residues" evidence="1">
    <location>
        <begin position="189"/>
        <end position="201"/>
    </location>
</feature>
<feature type="compositionally biased region" description="Low complexity" evidence="1">
    <location>
        <begin position="202"/>
        <end position="218"/>
    </location>
</feature>
<accession>A0A5B0MG93</accession>
<comment type="caution">
    <text evidence="2">The sequence shown here is derived from an EMBL/GenBank/DDBJ whole genome shotgun (WGS) entry which is preliminary data.</text>
</comment>
<sequence>MITNVNDQLIQPLQNLSIHQPPSSTSTQTTSSTIDQQKNLPRPELPRNPSTSSTNNNSARKGIKDFISCARFYAAQILSANRTYAFQRKSFIEISNLKNADQDRRFWKRQDLTPILIYITVTTTGKEPGSGTAEYVSPETTSTKSDQQEMITGGPTFPVSEIWSHGCWCWNPRCGSGPRWSAGNRGDSRNTPSSTRSIGTDSGSSSRPFSSRASSSPPHLLPRTSTSSRQHGPVYLPEFFQQDLLSPAPPLLASPDPPFPPPEPHPPSAGLGLALLDSHEHLLTHPVDSDVDLVHQPESKASLGNALSKRKSWLLGAGRRKSKEDHFVYSSSGEMTW</sequence>
<feature type="region of interest" description="Disordered" evidence="1">
    <location>
        <begin position="179"/>
        <end position="232"/>
    </location>
</feature>
<feature type="compositionally biased region" description="Polar residues" evidence="1">
    <location>
        <begin position="138"/>
        <end position="149"/>
    </location>
</feature>
<evidence type="ECO:0000313" key="3">
    <source>
        <dbReference type="Proteomes" id="UP000324748"/>
    </source>
</evidence>
<dbReference type="EMBL" id="VSWC01000151">
    <property type="protein sequence ID" value="KAA1075732.1"/>
    <property type="molecule type" value="Genomic_DNA"/>
</dbReference>
<keyword evidence="2" id="KW-0418">Kinase</keyword>
<feature type="compositionally biased region" description="Low complexity" evidence="1">
    <location>
        <begin position="20"/>
        <end position="33"/>
    </location>
</feature>
<name>A0A5B0MG93_PUCGR</name>
<evidence type="ECO:0000256" key="1">
    <source>
        <dbReference type="SAM" id="MobiDB-lite"/>
    </source>
</evidence>
<protein>
    <submittedName>
        <fullName evidence="2">Pkb-activating kinase-like protein</fullName>
    </submittedName>
</protein>
<feature type="region of interest" description="Disordered" evidence="1">
    <location>
        <begin position="246"/>
        <end position="270"/>
    </location>
</feature>